<evidence type="ECO:0000259" key="7">
    <source>
        <dbReference type="SMART" id="SM00853"/>
    </source>
</evidence>
<dbReference type="GO" id="GO:0004519">
    <property type="term" value="F:endonuclease activity"/>
    <property type="evidence" value="ECO:0007669"/>
    <property type="project" value="UniProtKB-KW"/>
</dbReference>
<feature type="coiled-coil region" evidence="6">
    <location>
        <begin position="546"/>
        <end position="573"/>
    </location>
</feature>
<name>A0A4Q6XUD2_9SPHI</name>
<keyword evidence="9" id="KW-0378">Hydrolase</keyword>
<dbReference type="GO" id="GO:0005524">
    <property type="term" value="F:ATP binding"/>
    <property type="evidence" value="ECO:0007669"/>
    <property type="project" value="InterPro"/>
</dbReference>
<dbReference type="Proteomes" id="UP000292855">
    <property type="component" value="Unassembled WGS sequence"/>
</dbReference>
<feature type="domain" description="MutL C-terminal dimerisation" evidence="7">
    <location>
        <begin position="444"/>
        <end position="587"/>
    </location>
</feature>
<dbReference type="Gene3D" id="3.30.230.10">
    <property type="match status" value="1"/>
</dbReference>
<dbReference type="InterPro" id="IPR042121">
    <property type="entry name" value="MutL_C_regsub"/>
</dbReference>
<feature type="domain" description="DNA mismatch repair protein S5" evidence="8">
    <location>
        <begin position="209"/>
        <end position="327"/>
    </location>
</feature>
<dbReference type="InterPro" id="IPR036890">
    <property type="entry name" value="HATPase_C_sf"/>
</dbReference>
<evidence type="ECO:0000256" key="4">
    <source>
        <dbReference type="ARBA" id="ARBA00023204"/>
    </source>
</evidence>
<reference evidence="9 10" key="1">
    <citation type="submission" date="2019-02" db="EMBL/GenBank/DDBJ databases">
        <authorList>
            <person name="Li Y."/>
        </authorList>
    </citation>
    <scope>NUCLEOTIDE SEQUENCE [LARGE SCALE GENOMIC DNA]</scope>
    <source>
        <strain evidence="9 10">30C10-4-7</strain>
    </source>
</reference>
<evidence type="ECO:0000259" key="8">
    <source>
        <dbReference type="SMART" id="SM01340"/>
    </source>
</evidence>
<dbReference type="GO" id="GO:0006298">
    <property type="term" value="P:mismatch repair"/>
    <property type="evidence" value="ECO:0007669"/>
    <property type="project" value="UniProtKB-UniRule"/>
</dbReference>
<dbReference type="NCBIfam" id="TIGR00585">
    <property type="entry name" value="mutl"/>
    <property type="match status" value="1"/>
</dbReference>
<dbReference type="InterPro" id="IPR020667">
    <property type="entry name" value="DNA_mismatch_repair_MutL"/>
</dbReference>
<keyword evidence="6" id="KW-0175">Coiled coil</keyword>
<dbReference type="InterPro" id="IPR038973">
    <property type="entry name" value="MutL/Mlh/Pms-like"/>
</dbReference>
<dbReference type="GO" id="GO:0030983">
    <property type="term" value="F:mismatched DNA binding"/>
    <property type="evidence" value="ECO:0007669"/>
    <property type="project" value="InterPro"/>
</dbReference>
<dbReference type="SUPFAM" id="SSF118116">
    <property type="entry name" value="DNA mismatch repair protein MutL"/>
    <property type="match status" value="1"/>
</dbReference>
<dbReference type="SUPFAM" id="SSF54211">
    <property type="entry name" value="Ribosomal protein S5 domain 2-like"/>
    <property type="match status" value="1"/>
</dbReference>
<evidence type="ECO:0000313" key="10">
    <source>
        <dbReference type="Proteomes" id="UP000292855"/>
    </source>
</evidence>
<dbReference type="SMART" id="SM00853">
    <property type="entry name" value="MutL_C"/>
    <property type="match status" value="1"/>
</dbReference>
<organism evidence="9 10">
    <name type="scientific">Sphingobacterium corticibacterium</name>
    <dbReference type="NCBI Taxonomy" id="2484746"/>
    <lineage>
        <taxon>Bacteria</taxon>
        <taxon>Pseudomonadati</taxon>
        <taxon>Bacteroidota</taxon>
        <taxon>Sphingobacteriia</taxon>
        <taxon>Sphingobacteriales</taxon>
        <taxon>Sphingobacteriaceae</taxon>
        <taxon>Sphingobacterium</taxon>
    </lineage>
</organism>
<keyword evidence="9" id="KW-0255">Endonuclease</keyword>
<dbReference type="GO" id="GO:0140664">
    <property type="term" value="F:ATP-dependent DNA damage sensor activity"/>
    <property type="evidence" value="ECO:0007669"/>
    <property type="project" value="InterPro"/>
</dbReference>
<dbReference type="EMBL" id="SGIT01000002">
    <property type="protein sequence ID" value="RZF59966.1"/>
    <property type="molecule type" value="Genomic_DNA"/>
</dbReference>
<dbReference type="PROSITE" id="PS00058">
    <property type="entry name" value="DNA_MISMATCH_REPAIR_1"/>
    <property type="match status" value="1"/>
</dbReference>
<dbReference type="GO" id="GO:0016887">
    <property type="term" value="F:ATP hydrolysis activity"/>
    <property type="evidence" value="ECO:0007669"/>
    <property type="project" value="InterPro"/>
</dbReference>
<dbReference type="InterPro" id="IPR014721">
    <property type="entry name" value="Ribsml_uS5_D2-typ_fold_subgr"/>
</dbReference>
<dbReference type="Pfam" id="PF13589">
    <property type="entry name" value="HATPase_c_3"/>
    <property type="match status" value="1"/>
</dbReference>
<dbReference type="GO" id="GO:0032300">
    <property type="term" value="C:mismatch repair complex"/>
    <property type="evidence" value="ECO:0007669"/>
    <property type="project" value="InterPro"/>
</dbReference>
<dbReference type="InterPro" id="IPR014762">
    <property type="entry name" value="DNA_mismatch_repair_CS"/>
</dbReference>
<evidence type="ECO:0000256" key="2">
    <source>
        <dbReference type="ARBA" id="ARBA00021975"/>
    </source>
</evidence>
<dbReference type="Gene3D" id="3.30.1370.100">
    <property type="entry name" value="MutL, C-terminal domain, regulatory subdomain"/>
    <property type="match status" value="1"/>
</dbReference>
<comment type="caution">
    <text evidence="9">The sequence shown here is derived from an EMBL/GenBank/DDBJ whole genome shotgun (WGS) entry which is preliminary data.</text>
</comment>
<dbReference type="Gene3D" id="3.30.1540.20">
    <property type="entry name" value="MutL, C-terminal domain, dimerisation subdomain"/>
    <property type="match status" value="1"/>
</dbReference>
<comment type="similarity">
    <text evidence="1 5">Belongs to the DNA mismatch repair MutL/HexB family.</text>
</comment>
<dbReference type="PANTHER" id="PTHR10073:SF12">
    <property type="entry name" value="DNA MISMATCH REPAIR PROTEIN MLH1"/>
    <property type="match status" value="1"/>
</dbReference>
<evidence type="ECO:0000313" key="9">
    <source>
        <dbReference type="EMBL" id="RZF59966.1"/>
    </source>
</evidence>
<dbReference type="CDD" id="cd00782">
    <property type="entry name" value="MutL_Trans"/>
    <property type="match status" value="1"/>
</dbReference>
<dbReference type="InterPro" id="IPR002099">
    <property type="entry name" value="MutL/Mlh/PMS"/>
</dbReference>
<dbReference type="InterPro" id="IPR014790">
    <property type="entry name" value="MutL_C"/>
</dbReference>
<sequence>MSDIIQLLPDSVANQIAAGEVVQRPASAVKELIENAIDAGADKIKLIVKDAGKSLIQVIDNGCGMSITDARLCFERHATSKIRQAEDLFAIRTMGFRGEALASIAAIAQVELKSKRVEDELGTIIQIEGSKVISQQPEALPSGTSILVKNLFYNIPARRNFLKSNSVEMRHIIDEFQRIALAHPKIFFSLHSDGNELFHLPSETLKQRIVHLFGNNYNQRLVPVEEDTTIITVNGFIGKPEFAKKTRGEQFFFVNKRFVKDPYLHHAVMNAYEDILPADTYPLYVLFIEIDPSKIDINVHPTKTEIKYEDDKAMYAILRSTVKRSLGRYNIAPTLDFNQETSFSNFITNKPLEEIQVPTVSFNPDFNPFEDTKTSSSGSSRASSYAAGFEKKAGIPQNWDSLYQITQRDTAEQLSLHQDEKIHSHISTTERTPSSTTFQETAKQFFQLHNRFIVSQIHSGFMLIDQQAAHERILFEHYMEQLENNQGSSQQSLFPQTVELSPADFALMEDILPEIQTLGFQVRPFGKTTFIVDGIPADLGQGINETKILEQLLEDFKNNKDELQLNKRENLARSLAKNAAIKPGTGLNNQEMSELIDKLFATQSPSISIHGKPIVVTITLQELLERFNKN</sequence>
<dbReference type="InterPro" id="IPR020568">
    <property type="entry name" value="Ribosomal_Su5_D2-typ_SF"/>
</dbReference>
<keyword evidence="10" id="KW-1185">Reference proteome</keyword>
<dbReference type="Pfam" id="PF08676">
    <property type="entry name" value="MutL_C"/>
    <property type="match status" value="1"/>
</dbReference>
<comment type="function">
    <text evidence="5">This protein is involved in the repair of mismatches in DNA. It is required for dam-dependent methyl-directed DNA mismatch repair. May act as a 'molecular matchmaker', a protein that promotes the formation of a stable complex between two or more DNA-binding proteins in an ATP-dependent manner without itself being part of a final effector complex.</text>
</comment>
<dbReference type="SMART" id="SM01340">
    <property type="entry name" value="DNA_mis_repair"/>
    <property type="match status" value="1"/>
</dbReference>
<accession>A0A4Q6XUD2</accession>
<dbReference type="Pfam" id="PF01119">
    <property type="entry name" value="DNA_mis_repair"/>
    <property type="match status" value="1"/>
</dbReference>
<dbReference type="OrthoDB" id="9763467at2"/>
<dbReference type="InterPro" id="IPR042120">
    <property type="entry name" value="MutL_C_dimsub"/>
</dbReference>
<dbReference type="Gene3D" id="3.30.565.10">
    <property type="entry name" value="Histidine kinase-like ATPase, C-terminal domain"/>
    <property type="match status" value="1"/>
</dbReference>
<dbReference type="FunFam" id="3.30.565.10:FF:000003">
    <property type="entry name" value="DNA mismatch repair endonuclease MutL"/>
    <property type="match status" value="1"/>
</dbReference>
<protein>
    <recommendedName>
        <fullName evidence="2 5">DNA mismatch repair protein MutL</fullName>
    </recommendedName>
</protein>
<evidence type="ECO:0000256" key="1">
    <source>
        <dbReference type="ARBA" id="ARBA00006082"/>
    </source>
</evidence>
<keyword evidence="4 5" id="KW-0234">DNA repair</keyword>
<gene>
    <name evidence="5 9" type="primary">mutL</name>
    <name evidence="9" type="ORF">EWE74_12620</name>
</gene>
<keyword evidence="3 5" id="KW-0227">DNA damage</keyword>
<dbReference type="SUPFAM" id="SSF55874">
    <property type="entry name" value="ATPase domain of HSP90 chaperone/DNA topoisomerase II/histidine kinase"/>
    <property type="match status" value="1"/>
</dbReference>
<dbReference type="InterPro" id="IPR013507">
    <property type="entry name" value="DNA_mismatch_S5_2-like"/>
</dbReference>
<dbReference type="HAMAP" id="MF_00149">
    <property type="entry name" value="DNA_mis_repair"/>
    <property type="match status" value="1"/>
</dbReference>
<evidence type="ECO:0000256" key="5">
    <source>
        <dbReference type="HAMAP-Rule" id="MF_00149"/>
    </source>
</evidence>
<evidence type="ECO:0000256" key="6">
    <source>
        <dbReference type="SAM" id="Coils"/>
    </source>
</evidence>
<keyword evidence="9" id="KW-0540">Nuclease</keyword>
<proteinExistence type="inferred from homology"/>
<dbReference type="RefSeq" id="WP_130141884.1">
    <property type="nucleotide sequence ID" value="NZ_SGIT01000002.1"/>
</dbReference>
<dbReference type="PANTHER" id="PTHR10073">
    <property type="entry name" value="DNA MISMATCH REPAIR PROTEIN MLH, PMS, MUTL"/>
    <property type="match status" value="1"/>
</dbReference>
<evidence type="ECO:0000256" key="3">
    <source>
        <dbReference type="ARBA" id="ARBA00022763"/>
    </source>
</evidence>
<dbReference type="InterPro" id="IPR037198">
    <property type="entry name" value="MutL_C_sf"/>
</dbReference>
<dbReference type="AlphaFoldDB" id="A0A4Q6XUD2"/>
<dbReference type="CDD" id="cd16926">
    <property type="entry name" value="HATPase_MutL-MLH-PMS-like"/>
    <property type="match status" value="1"/>
</dbReference>